<keyword evidence="2 6" id="KW-0238">DNA-binding</keyword>
<dbReference type="OrthoDB" id="3374006at2"/>
<accession>A0A2N8KT46</accession>
<feature type="modified residue" description="4-aspartylphosphate" evidence="3">
    <location>
        <position position="54"/>
    </location>
</feature>
<dbReference type="CDD" id="cd06170">
    <property type="entry name" value="LuxR_C_like"/>
    <property type="match status" value="1"/>
</dbReference>
<dbReference type="Gene3D" id="1.10.10.10">
    <property type="entry name" value="Winged helix-like DNA-binding domain superfamily/Winged helix DNA-binding domain"/>
    <property type="match status" value="1"/>
</dbReference>
<dbReference type="GO" id="GO:0003677">
    <property type="term" value="F:DNA binding"/>
    <property type="evidence" value="ECO:0007669"/>
    <property type="project" value="UniProtKB-KW"/>
</dbReference>
<comment type="caution">
    <text evidence="6">The sequence shown here is derived from an EMBL/GenBank/DDBJ whole genome shotgun (WGS) entry which is preliminary data.</text>
</comment>
<dbReference type="InterPro" id="IPR051015">
    <property type="entry name" value="EvgA-like"/>
</dbReference>
<evidence type="ECO:0000256" key="3">
    <source>
        <dbReference type="PROSITE-ProRule" id="PRU00169"/>
    </source>
</evidence>
<dbReference type="PROSITE" id="PS50110">
    <property type="entry name" value="RESPONSE_REGULATORY"/>
    <property type="match status" value="1"/>
</dbReference>
<proteinExistence type="predicted"/>
<keyword evidence="7" id="KW-1185">Reference proteome</keyword>
<dbReference type="SMART" id="SM00421">
    <property type="entry name" value="HTH_LUXR"/>
    <property type="match status" value="1"/>
</dbReference>
<dbReference type="AlphaFoldDB" id="A0A2N8KT46"/>
<evidence type="ECO:0000259" key="5">
    <source>
        <dbReference type="PROSITE" id="PS50110"/>
    </source>
</evidence>
<dbReference type="GO" id="GO:0006355">
    <property type="term" value="P:regulation of DNA-templated transcription"/>
    <property type="evidence" value="ECO:0007669"/>
    <property type="project" value="InterPro"/>
</dbReference>
<dbReference type="CDD" id="cd17535">
    <property type="entry name" value="REC_NarL-like"/>
    <property type="match status" value="1"/>
</dbReference>
<evidence type="ECO:0000313" key="7">
    <source>
        <dbReference type="Proteomes" id="UP000235916"/>
    </source>
</evidence>
<dbReference type="PANTHER" id="PTHR45566">
    <property type="entry name" value="HTH-TYPE TRANSCRIPTIONAL REGULATOR YHJB-RELATED"/>
    <property type="match status" value="1"/>
</dbReference>
<organism evidence="6 7">
    <name type="scientific">Kinneretia aquatilis</name>
    <dbReference type="NCBI Taxonomy" id="2070761"/>
    <lineage>
        <taxon>Bacteria</taxon>
        <taxon>Pseudomonadati</taxon>
        <taxon>Pseudomonadota</taxon>
        <taxon>Betaproteobacteria</taxon>
        <taxon>Burkholderiales</taxon>
        <taxon>Sphaerotilaceae</taxon>
        <taxon>Roseateles</taxon>
    </lineage>
</organism>
<dbReference type="PROSITE" id="PS50043">
    <property type="entry name" value="HTH_LUXR_2"/>
    <property type="match status" value="1"/>
</dbReference>
<dbReference type="EMBL" id="POSP01000004">
    <property type="protein sequence ID" value="PND36624.1"/>
    <property type="molecule type" value="Genomic_DNA"/>
</dbReference>
<dbReference type="SUPFAM" id="SSF52172">
    <property type="entry name" value="CheY-like"/>
    <property type="match status" value="1"/>
</dbReference>
<protein>
    <submittedName>
        <fullName evidence="6">DNA-binding response regulator</fullName>
    </submittedName>
</protein>
<dbReference type="InterPro" id="IPR036388">
    <property type="entry name" value="WH-like_DNA-bd_sf"/>
</dbReference>
<dbReference type="SUPFAM" id="SSF46894">
    <property type="entry name" value="C-terminal effector domain of the bipartite response regulators"/>
    <property type="match status" value="1"/>
</dbReference>
<dbReference type="InterPro" id="IPR058245">
    <property type="entry name" value="NreC/VraR/RcsB-like_REC"/>
</dbReference>
<dbReference type="Pfam" id="PF00196">
    <property type="entry name" value="GerE"/>
    <property type="match status" value="1"/>
</dbReference>
<dbReference type="Proteomes" id="UP000235916">
    <property type="component" value="Unassembled WGS sequence"/>
</dbReference>
<feature type="domain" description="Response regulatory" evidence="5">
    <location>
        <begin position="2"/>
        <end position="119"/>
    </location>
</feature>
<dbReference type="InterPro" id="IPR011006">
    <property type="entry name" value="CheY-like_superfamily"/>
</dbReference>
<sequence>MKVLLIDDHPLILAALKTVIEGMGEHVQVVGADSAASARQALQTHQDFNLVLLDLQLGDASGFDVLDEFRAAYPALPVVIISASDRASDVIRAIDQGAMGFVPKRAETELLSQALKLVMSGGIYVPPMGLGNEGGAEFETAPASGAISAQQNKLQQIQQQAMNSNYQVTTGLEGLALTPRQTDVLALLLQGKPNKIIARELGVSVETIKDHVAAVLKALGVGSRTQAVLAVGQMVQRQPDAHFSTWRVAQP</sequence>
<dbReference type="InterPro" id="IPR016032">
    <property type="entry name" value="Sig_transdc_resp-reg_C-effctor"/>
</dbReference>
<evidence type="ECO:0000313" key="6">
    <source>
        <dbReference type="EMBL" id="PND36624.1"/>
    </source>
</evidence>
<dbReference type="PANTHER" id="PTHR45566:SF1">
    <property type="entry name" value="HTH-TYPE TRANSCRIPTIONAL REGULATOR YHJB-RELATED"/>
    <property type="match status" value="1"/>
</dbReference>
<name>A0A2N8KT46_9BURK</name>
<dbReference type="InterPro" id="IPR000792">
    <property type="entry name" value="Tscrpt_reg_LuxR_C"/>
</dbReference>
<dbReference type="PRINTS" id="PR00038">
    <property type="entry name" value="HTHLUXR"/>
</dbReference>
<dbReference type="SMART" id="SM00448">
    <property type="entry name" value="REC"/>
    <property type="match status" value="1"/>
</dbReference>
<keyword evidence="1 3" id="KW-0597">Phosphoprotein</keyword>
<evidence type="ECO:0000256" key="2">
    <source>
        <dbReference type="ARBA" id="ARBA00023125"/>
    </source>
</evidence>
<dbReference type="GO" id="GO:0000160">
    <property type="term" value="P:phosphorelay signal transduction system"/>
    <property type="evidence" value="ECO:0007669"/>
    <property type="project" value="InterPro"/>
</dbReference>
<evidence type="ECO:0000256" key="1">
    <source>
        <dbReference type="ARBA" id="ARBA00022553"/>
    </source>
</evidence>
<dbReference type="InterPro" id="IPR001789">
    <property type="entry name" value="Sig_transdc_resp-reg_receiver"/>
</dbReference>
<feature type="domain" description="HTH luxR-type" evidence="4">
    <location>
        <begin position="170"/>
        <end position="235"/>
    </location>
</feature>
<reference evidence="6 7" key="1">
    <citation type="submission" date="2018-01" db="EMBL/GenBank/DDBJ databases">
        <title>Draft genome sequence of Paucibacter aquatile CR182 isolated from freshwater of the Nakdong River.</title>
        <authorList>
            <person name="Choi A."/>
            <person name="Chung E.J."/>
        </authorList>
    </citation>
    <scope>NUCLEOTIDE SEQUENCE [LARGE SCALE GENOMIC DNA]</scope>
    <source>
        <strain evidence="6 7">CR182</strain>
    </source>
</reference>
<gene>
    <name evidence="6" type="ORF">C1O66_20160</name>
</gene>
<dbReference type="RefSeq" id="WP_102770391.1">
    <property type="nucleotide sequence ID" value="NZ_CP124551.1"/>
</dbReference>
<dbReference type="Pfam" id="PF00072">
    <property type="entry name" value="Response_reg"/>
    <property type="match status" value="1"/>
</dbReference>
<dbReference type="Gene3D" id="3.40.50.2300">
    <property type="match status" value="1"/>
</dbReference>
<evidence type="ECO:0000259" key="4">
    <source>
        <dbReference type="PROSITE" id="PS50043"/>
    </source>
</evidence>